<gene>
    <name evidence="2" type="ORF">QBC41DRAFT_16707</name>
</gene>
<feature type="compositionally biased region" description="Polar residues" evidence="1">
    <location>
        <begin position="239"/>
        <end position="248"/>
    </location>
</feature>
<feature type="compositionally biased region" description="Low complexity" evidence="1">
    <location>
        <begin position="249"/>
        <end position="260"/>
    </location>
</feature>
<name>A0AA39Z7Y8_9PEZI</name>
<comment type="caution">
    <text evidence="2">The sequence shown here is derived from an EMBL/GenBank/DDBJ whole genome shotgun (WGS) entry which is preliminary data.</text>
</comment>
<protein>
    <submittedName>
        <fullName evidence="2">Uncharacterized protein</fullName>
    </submittedName>
</protein>
<feature type="region of interest" description="Disordered" evidence="1">
    <location>
        <begin position="239"/>
        <end position="261"/>
    </location>
</feature>
<reference evidence="2" key="1">
    <citation type="submission" date="2023-06" db="EMBL/GenBank/DDBJ databases">
        <title>Genome-scale phylogeny and comparative genomics of the fungal order Sordariales.</title>
        <authorList>
            <consortium name="Lawrence Berkeley National Laboratory"/>
            <person name="Hensen N."/>
            <person name="Bonometti L."/>
            <person name="Westerberg I."/>
            <person name="Brannstrom I.O."/>
            <person name="Guillou S."/>
            <person name="Cros-Aarteil S."/>
            <person name="Calhoun S."/>
            <person name="Haridas S."/>
            <person name="Kuo A."/>
            <person name="Mondo S."/>
            <person name="Pangilinan J."/>
            <person name="Riley R."/>
            <person name="Labutti K."/>
            <person name="Andreopoulos B."/>
            <person name="Lipzen A."/>
            <person name="Chen C."/>
            <person name="Yanf M."/>
            <person name="Daum C."/>
            <person name="Ng V."/>
            <person name="Clum A."/>
            <person name="Steindorff A."/>
            <person name="Ohm R."/>
            <person name="Martin F."/>
            <person name="Silar P."/>
            <person name="Natvig D."/>
            <person name="Lalanne C."/>
            <person name="Gautier V."/>
            <person name="Ament-Velasquez S.L."/>
            <person name="Kruys A."/>
            <person name="Hutchinson M.I."/>
            <person name="Powell A.J."/>
            <person name="Barry K."/>
            <person name="Miller A.N."/>
            <person name="Grigoriev I.V."/>
            <person name="Debuchy R."/>
            <person name="Gladieux P."/>
            <person name="Thoren M.H."/>
            <person name="Johannesson H."/>
        </authorList>
    </citation>
    <scope>NUCLEOTIDE SEQUENCE</scope>
    <source>
        <strain evidence="2">CBS 307.81</strain>
    </source>
</reference>
<keyword evidence="3" id="KW-1185">Reference proteome</keyword>
<dbReference type="Proteomes" id="UP001174997">
    <property type="component" value="Unassembled WGS sequence"/>
</dbReference>
<feature type="compositionally biased region" description="Low complexity" evidence="1">
    <location>
        <begin position="192"/>
        <end position="203"/>
    </location>
</feature>
<proteinExistence type="predicted"/>
<feature type="compositionally biased region" description="Polar residues" evidence="1">
    <location>
        <begin position="320"/>
        <end position="329"/>
    </location>
</feature>
<feature type="region of interest" description="Disordered" evidence="1">
    <location>
        <begin position="175"/>
        <end position="225"/>
    </location>
</feature>
<feature type="region of interest" description="Disordered" evidence="1">
    <location>
        <begin position="290"/>
        <end position="329"/>
    </location>
</feature>
<evidence type="ECO:0000313" key="3">
    <source>
        <dbReference type="Proteomes" id="UP001174997"/>
    </source>
</evidence>
<dbReference type="AlphaFoldDB" id="A0AA39Z7Y8"/>
<feature type="compositionally biased region" description="Polar residues" evidence="1">
    <location>
        <begin position="178"/>
        <end position="191"/>
    </location>
</feature>
<sequence>MDKATISQGNEALGLSEFQEEELDELLDISSKRKNLWYLVLENPAQCPCFLLCDRTPPTAPAPASASQIQQPVRHRASATHPGEAHLYELTTNGVKHTVFDSLKEFVDEKGTQQNVLWTFVGSLRYRLNFEHVLDRAVPACSQNNSANDVLAYQLAWVKTSVALLADPGSLTMFTHGDLNTPQSGRQDATDTQQHQEQSQTQSPPAQQERLQDRTTGSGHRLQHTHHPIWQRRFQQNNQLQGRVSSHIQRQGPQSPSRPQEQFEDNLLGLDHSSNQQSIQQDDYILSNVGRTQGLTGGAGNQPNQPGLWPQQSRRHGQPGTPSSDGGFQ</sequence>
<dbReference type="EMBL" id="JAULSY010000116">
    <property type="protein sequence ID" value="KAK0665122.1"/>
    <property type="molecule type" value="Genomic_DNA"/>
</dbReference>
<evidence type="ECO:0000256" key="1">
    <source>
        <dbReference type="SAM" id="MobiDB-lite"/>
    </source>
</evidence>
<evidence type="ECO:0000313" key="2">
    <source>
        <dbReference type="EMBL" id="KAK0665122.1"/>
    </source>
</evidence>
<accession>A0AA39Z7Y8</accession>
<organism evidence="2 3">
    <name type="scientific">Cercophora samala</name>
    <dbReference type="NCBI Taxonomy" id="330535"/>
    <lineage>
        <taxon>Eukaryota</taxon>
        <taxon>Fungi</taxon>
        <taxon>Dikarya</taxon>
        <taxon>Ascomycota</taxon>
        <taxon>Pezizomycotina</taxon>
        <taxon>Sordariomycetes</taxon>
        <taxon>Sordariomycetidae</taxon>
        <taxon>Sordariales</taxon>
        <taxon>Lasiosphaeriaceae</taxon>
        <taxon>Cercophora</taxon>
    </lineage>
</organism>